<reference evidence="6" key="1">
    <citation type="submission" date="2016-10" db="EMBL/GenBank/DDBJ databases">
        <authorList>
            <person name="Varghese N."/>
            <person name="Submissions S."/>
        </authorList>
    </citation>
    <scope>NUCLEOTIDE SEQUENCE [LARGE SCALE GENOMIC DNA]</scope>
    <source>
        <strain evidence="6">ATCC 25963</strain>
    </source>
</reference>
<dbReference type="PANTHER" id="PTHR34491:SF74">
    <property type="entry name" value="DUF4456 DOMAIN-CONTAINING PROTEIN"/>
    <property type="match status" value="1"/>
</dbReference>
<dbReference type="Proteomes" id="UP000199400">
    <property type="component" value="Unassembled WGS sequence"/>
</dbReference>
<dbReference type="EMBL" id="FOMX01000002">
    <property type="protein sequence ID" value="SFD50073.1"/>
    <property type="molecule type" value="Genomic_DNA"/>
</dbReference>
<dbReference type="PRINTS" id="PR00507">
    <property type="entry name" value="N12N6MTFRASE"/>
</dbReference>
<dbReference type="Pfam" id="PF05175">
    <property type="entry name" value="MTS"/>
    <property type="match status" value="1"/>
</dbReference>
<feature type="region of interest" description="Disordered" evidence="3">
    <location>
        <begin position="1277"/>
        <end position="1443"/>
    </location>
</feature>
<keyword evidence="6" id="KW-1185">Reference proteome</keyword>
<feature type="compositionally biased region" description="Basic and acidic residues" evidence="3">
    <location>
        <begin position="1382"/>
        <end position="1437"/>
    </location>
</feature>
<organism evidence="5 6">
    <name type="scientific">Nannocystis exedens</name>
    <dbReference type="NCBI Taxonomy" id="54"/>
    <lineage>
        <taxon>Bacteria</taxon>
        <taxon>Pseudomonadati</taxon>
        <taxon>Myxococcota</taxon>
        <taxon>Polyangia</taxon>
        <taxon>Nannocystales</taxon>
        <taxon>Nannocystaceae</taxon>
        <taxon>Nannocystis</taxon>
    </lineage>
</organism>
<evidence type="ECO:0000256" key="3">
    <source>
        <dbReference type="SAM" id="MobiDB-lite"/>
    </source>
</evidence>
<feature type="compositionally biased region" description="Low complexity" evidence="3">
    <location>
        <begin position="652"/>
        <end position="687"/>
    </location>
</feature>
<feature type="region of interest" description="Disordered" evidence="3">
    <location>
        <begin position="1196"/>
        <end position="1219"/>
    </location>
</feature>
<evidence type="ECO:0000313" key="5">
    <source>
        <dbReference type="EMBL" id="SFD50073.1"/>
    </source>
</evidence>
<feature type="domain" description="Methyltransferase small" evidence="4">
    <location>
        <begin position="943"/>
        <end position="1038"/>
    </location>
</feature>
<feature type="compositionally biased region" description="Basic and acidic residues" evidence="3">
    <location>
        <begin position="636"/>
        <end position="651"/>
    </location>
</feature>
<dbReference type="GO" id="GO:0008757">
    <property type="term" value="F:S-adenosylmethionine-dependent methyltransferase activity"/>
    <property type="evidence" value="ECO:0007669"/>
    <property type="project" value="UniProtKB-ARBA"/>
</dbReference>
<dbReference type="PROSITE" id="PS00092">
    <property type="entry name" value="N6_MTASE"/>
    <property type="match status" value="1"/>
</dbReference>
<keyword evidence="5" id="KW-0808">Transferase</keyword>
<evidence type="ECO:0000259" key="4">
    <source>
        <dbReference type="Pfam" id="PF05175"/>
    </source>
</evidence>
<dbReference type="SUPFAM" id="SSF53335">
    <property type="entry name" value="S-adenosyl-L-methionine-dependent methyltransferases"/>
    <property type="match status" value="1"/>
</dbReference>
<dbReference type="GO" id="GO:0008170">
    <property type="term" value="F:N-methyltransferase activity"/>
    <property type="evidence" value="ECO:0007669"/>
    <property type="project" value="UniProtKB-ARBA"/>
</dbReference>
<protein>
    <submittedName>
        <fullName evidence="5">Methyltransferase domain-containing protein</fullName>
    </submittedName>
</protein>
<feature type="compositionally biased region" description="Polar residues" evidence="3">
    <location>
        <begin position="1304"/>
        <end position="1313"/>
    </location>
</feature>
<evidence type="ECO:0000256" key="2">
    <source>
        <dbReference type="ARBA" id="ARBA00022691"/>
    </source>
</evidence>
<sequence>MPALEDAASLPPPVPPAARQEEPPDVSIDDIPRELAERAHTGTSHVPDRRGHQVRQGYLEHMRRVWHALQRRARDEAELTQALALFRQYRVDWLKRQREVLSTRAGLVSTLVAGPSRFPVRQQEKRSQVYEKRVNDFLDWDEKRQRAMLHEVRPSQPRVISSDRSDAVELLQRKVEEGRVLQQRMRAANQIIRRNLTDAQKIEQLGTLGIKPVSAAELLKKDFAGRIGFPDYALTNNLANIRRMEQRIAELQQERARPAGGFAFDGGRVEENTDKNRIQIFFDSKPSFEVRERLKRSGFRWAPSDGAWQRQRNEAARRAVAEVLGVAWPSAPATAEASAPPEPLDADVVPFHPVREDVEGEESCHCGCKAGATEGEANAAELGTSPASVAGVPTDAELAEGRRLARELFATSPQACPVPATPDRTPLGPVVPRPDADALTWRELVLAAFSDQREMKCAAARVLEYLRAGGRIVPSPGDPSLDLVTPPWKTKQLTTAAALERIMSATRKVWVGLLNERQLDASRGPVNDYLAAGLERRRLAVVAGAASRKVAEADLIDKPRLVPGIGYRFASEDAWVSEWQPAMFQDTDVEGASFRTRSSLSGTGSGPGGGDYNIFELRDGGFAAQPASMSPPSRAYSDRNARARAEREERASAPAVAPARAERASAPAAARARAERGPAPAGARAAAASKLRAAADTLHGRAEQELRRPRNANTPRRAGIAAGIDQSARHQQAVADSMRRVADAVERGAAPHLHGVSSRTHVELLRGVLARLIPPREEQRGRVLTSEDLARAKYPWPDPWPDHYLGSLMKLEGERGLKDLAGKFRRLFQHADNRQSYELTDPRLIREFEELGEKVAKLDPWMSKRIKDEVADFHRVQRMGLDSPEKFRAALGEFLSCCYGRPQQEDPIKAAERALVGVRFPGFVPTPADLADEVVALAKLRPGMRVLEPSAGSGALAEAIQRAQPAAELDVIERQESLRNLLAAKGFRLIGRDFLEHDQGGYDAIIQNPPFEDNQDVAHVRHAFTLLKPGGVLVSIMSKGPFFRQGRIETEFVRWLESIGGTWQDNDEGAFLKSSRPTNVATVTVHLRRPTEVMNVPRTRPEYPIVPIPTYVAPRRPSLVQRLRELGPREVLEFEAGGRGWRVFWNRDDLVLMRDDGEQETRYPGPESASLDIVKMLGPEAAEGLAAERRAVREFRNEHEAEDPQGFARRSAAKDERVRRRDAAVDATLATILAAVSDGPKTRGQLRGDHLDQAIARGLERGVLRYSNQFSAGHDQFERADQPWPPGPYRHVPAGPQPPPWPPQETTTVSTTRMPPKKAAKKKAAKKSSSSKSQSGAAAKTAAREGKQASAAAKTAKREGKEAQAAAKKAEREGKQAQQAAKKAEREAKQAEQAAKKAEREAKQAERERAREAEVARAADRERREAERLAQRERTASAERPLTAHVAAIDPVTEEPVRASMLGAELRRGYMAEVPTPHGRVTVYVDPDDIEPRLSRFVVPAERAPKYRRAAAEQAADEQRRRSHKTRTRVLPFRSTRNAVQEYMRNNGLYHSLNYAPDVETITEWMSRQEVKRGKRHVGLDQTEAGKRLKRLWRAGPKSGTTALLQYLFGKARRWDQVPWDRVTEFERYLGAAIGRNALDRGKTADITVTWRPEQISSGDLPSPSEYGRLAPELQEPVKNAYDAERFKDAVSRSTKALKDNERCLSKDAARMVRLRIRTFRKYVDQPWLAPEQLCAADPRYGGEVCSYDPLETYLQELEVCCKNGTCDRAVAARWLTDAREARVPSDDIPF</sequence>
<dbReference type="InterPro" id="IPR029063">
    <property type="entry name" value="SAM-dependent_MTases_sf"/>
</dbReference>
<name>A0A1I1T1K9_9BACT</name>
<feature type="compositionally biased region" description="Basic residues" evidence="3">
    <location>
        <begin position="1315"/>
        <end position="1326"/>
    </location>
</feature>
<feature type="compositionally biased region" description="Low complexity" evidence="3">
    <location>
        <begin position="1327"/>
        <end position="1341"/>
    </location>
</feature>
<evidence type="ECO:0000313" key="6">
    <source>
        <dbReference type="Proteomes" id="UP000199400"/>
    </source>
</evidence>
<keyword evidence="2" id="KW-0949">S-adenosyl-L-methionine</keyword>
<dbReference type="GO" id="GO:0032259">
    <property type="term" value="P:methylation"/>
    <property type="evidence" value="ECO:0007669"/>
    <property type="project" value="UniProtKB-KW"/>
</dbReference>
<dbReference type="PANTHER" id="PTHR34491">
    <property type="entry name" value="A-TYPE INCLUSION PROTEIN, PUTATIVE-RELATED"/>
    <property type="match status" value="1"/>
</dbReference>
<gene>
    <name evidence="5" type="ORF">SAMN02745121_00279</name>
</gene>
<dbReference type="CDD" id="cd02440">
    <property type="entry name" value="AdoMet_MTases"/>
    <property type="match status" value="1"/>
</dbReference>
<evidence type="ECO:0000256" key="1">
    <source>
        <dbReference type="ARBA" id="ARBA00022603"/>
    </source>
</evidence>
<accession>A0A1I1T1K9</accession>
<dbReference type="GO" id="GO:0003676">
    <property type="term" value="F:nucleic acid binding"/>
    <property type="evidence" value="ECO:0007669"/>
    <property type="project" value="InterPro"/>
</dbReference>
<keyword evidence="1 5" id="KW-0489">Methyltransferase</keyword>
<feature type="region of interest" description="Disordered" evidence="3">
    <location>
        <begin position="595"/>
        <end position="687"/>
    </location>
</feature>
<feature type="compositionally biased region" description="Basic and acidic residues" evidence="3">
    <location>
        <begin position="1356"/>
        <end position="1375"/>
    </location>
</feature>
<proteinExistence type="predicted"/>
<dbReference type="STRING" id="54.SAMN02745121_00279"/>
<dbReference type="InterPro" id="IPR002052">
    <property type="entry name" value="DNA_methylase_N6_adenine_CS"/>
</dbReference>
<feature type="region of interest" description="Disordered" evidence="3">
    <location>
        <begin position="1"/>
        <end position="30"/>
    </location>
</feature>
<dbReference type="InterPro" id="IPR007848">
    <property type="entry name" value="Small_mtfrase_dom"/>
</dbReference>
<dbReference type="Gene3D" id="3.40.50.150">
    <property type="entry name" value="Vaccinia Virus protein VP39"/>
    <property type="match status" value="1"/>
</dbReference>